<dbReference type="InterPro" id="IPR007837">
    <property type="entry name" value="DinB"/>
</dbReference>
<name>A0ABV9SZL6_9BACT</name>
<protein>
    <submittedName>
        <fullName evidence="3">DinB family protein</fullName>
    </submittedName>
</protein>
<evidence type="ECO:0000256" key="1">
    <source>
        <dbReference type="ARBA" id="ARBA00008635"/>
    </source>
</evidence>
<accession>A0ABV9SZL6</accession>
<dbReference type="EMBL" id="JBHSJJ010000004">
    <property type="protein sequence ID" value="MFC4871829.1"/>
    <property type="molecule type" value="Genomic_DNA"/>
</dbReference>
<evidence type="ECO:0000313" key="4">
    <source>
        <dbReference type="Proteomes" id="UP001595818"/>
    </source>
</evidence>
<evidence type="ECO:0000256" key="2">
    <source>
        <dbReference type="ARBA" id="ARBA00022723"/>
    </source>
</evidence>
<sequence length="164" mass="19251">MKKIIDLYRKELENESEITKKMLSRIPEDKFDWRPHPKSMNVERLSNHLAELPFWVRMCLHQPVLDFADTPYQPTAYVTTDELKTFWNKGMEDAVKAFSKADDEMLNEKWMLRTGDQIHWETTKGDALRMSLSQIIHHRAQLGVFLRLLDVPIPGSYGPSADEY</sequence>
<dbReference type="RefSeq" id="WP_377063668.1">
    <property type="nucleotide sequence ID" value="NZ_JBHSJJ010000004.1"/>
</dbReference>
<gene>
    <name evidence="3" type="ORF">ACFPFU_09040</name>
</gene>
<keyword evidence="2" id="KW-0479">Metal-binding</keyword>
<dbReference type="SUPFAM" id="SSF109854">
    <property type="entry name" value="DinB/YfiT-like putative metalloenzymes"/>
    <property type="match status" value="1"/>
</dbReference>
<dbReference type="Proteomes" id="UP001595818">
    <property type="component" value="Unassembled WGS sequence"/>
</dbReference>
<dbReference type="Pfam" id="PF05163">
    <property type="entry name" value="DinB"/>
    <property type="match status" value="1"/>
</dbReference>
<dbReference type="InterPro" id="IPR034660">
    <property type="entry name" value="DinB/YfiT-like"/>
</dbReference>
<evidence type="ECO:0000313" key="3">
    <source>
        <dbReference type="EMBL" id="MFC4871829.1"/>
    </source>
</evidence>
<comment type="caution">
    <text evidence="3">The sequence shown here is derived from an EMBL/GenBank/DDBJ whole genome shotgun (WGS) entry which is preliminary data.</text>
</comment>
<comment type="similarity">
    <text evidence="1">Belongs to the DinB family.</text>
</comment>
<organism evidence="3 4">
    <name type="scientific">Negadavirga shengliensis</name>
    <dbReference type="NCBI Taxonomy" id="1389218"/>
    <lineage>
        <taxon>Bacteria</taxon>
        <taxon>Pseudomonadati</taxon>
        <taxon>Bacteroidota</taxon>
        <taxon>Cytophagia</taxon>
        <taxon>Cytophagales</taxon>
        <taxon>Cyclobacteriaceae</taxon>
        <taxon>Negadavirga</taxon>
    </lineage>
</organism>
<dbReference type="Gene3D" id="1.20.120.450">
    <property type="entry name" value="dinb family like domain"/>
    <property type="match status" value="1"/>
</dbReference>
<keyword evidence="4" id="KW-1185">Reference proteome</keyword>
<reference evidence="4" key="1">
    <citation type="journal article" date="2019" name="Int. J. Syst. Evol. Microbiol.">
        <title>The Global Catalogue of Microorganisms (GCM) 10K type strain sequencing project: providing services to taxonomists for standard genome sequencing and annotation.</title>
        <authorList>
            <consortium name="The Broad Institute Genomics Platform"/>
            <consortium name="The Broad Institute Genome Sequencing Center for Infectious Disease"/>
            <person name="Wu L."/>
            <person name="Ma J."/>
        </authorList>
    </citation>
    <scope>NUCLEOTIDE SEQUENCE [LARGE SCALE GENOMIC DNA]</scope>
    <source>
        <strain evidence="4">CGMCC 4.7466</strain>
    </source>
</reference>
<proteinExistence type="inferred from homology"/>